<dbReference type="RefSeq" id="WP_381021312.1">
    <property type="nucleotide sequence ID" value="NZ_JBHSNY010000004.1"/>
</dbReference>
<dbReference type="Pfam" id="PF13180">
    <property type="entry name" value="PDZ_2"/>
    <property type="match status" value="1"/>
</dbReference>
<proteinExistence type="predicted"/>
<dbReference type="Gene3D" id="2.30.42.10">
    <property type="match status" value="1"/>
</dbReference>
<accession>A0ABW0UNY0</accession>
<dbReference type="InterPro" id="IPR036034">
    <property type="entry name" value="PDZ_sf"/>
</dbReference>
<evidence type="ECO:0000313" key="4">
    <source>
        <dbReference type="Proteomes" id="UP001596154"/>
    </source>
</evidence>
<comment type="caution">
    <text evidence="3">The sequence shown here is derived from an EMBL/GenBank/DDBJ whole genome shotgun (WGS) entry which is preliminary data.</text>
</comment>
<dbReference type="InterPro" id="IPR001478">
    <property type="entry name" value="PDZ"/>
</dbReference>
<keyword evidence="4" id="KW-1185">Reference proteome</keyword>
<sequence length="189" mass="19155">MAVAVGLLLVLVGAGLGAMGATVIGSGRLAEQMRQPGHPGQQGQPEPRQREQPGQPERPERSDQPEQLGWPEQSRHPGQPGSPSASARTGLSPSALPAPATARATLGVEVADARKPGALVVAVHIPGPGFSAGLVLGDVLLAFGTTRVDSAADLARAVAAARPGTETTLTVLHRSGGYQQLTVVPGVVT</sequence>
<evidence type="ECO:0000313" key="3">
    <source>
        <dbReference type="EMBL" id="MFC5634893.1"/>
    </source>
</evidence>
<reference evidence="4" key="1">
    <citation type="journal article" date="2019" name="Int. J. Syst. Evol. Microbiol.">
        <title>The Global Catalogue of Microorganisms (GCM) 10K type strain sequencing project: providing services to taxonomists for standard genome sequencing and annotation.</title>
        <authorList>
            <consortium name="The Broad Institute Genomics Platform"/>
            <consortium name="The Broad Institute Genome Sequencing Center for Infectious Disease"/>
            <person name="Wu L."/>
            <person name="Ma J."/>
        </authorList>
    </citation>
    <scope>NUCLEOTIDE SEQUENCE [LARGE SCALE GENOMIC DNA]</scope>
    <source>
        <strain evidence="4">CGMCC 4.7248</strain>
    </source>
</reference>
<dbReference type="EMBL" id="JBHSNY010000004">
    <property type="protein sequence ID" value="MFC5634893.1"/>
    <property type="molecule type" value="Genomic_DNA"/>
</dbReference>
<feature type="domain" description="PDZ" evidence="2">
    <location>
        <begin position="104"/>
        <end position="175"/>
    </location>
</feature>
<name>A0ABW0UNY0_9ACTN</name>
<gene>
    <name evidence="3" type="ORF">ACFPZJ_14095</name>
</gene>
<feature type="compositionally biased region" description="Basic and acidic residues" evidence="1">
    <location>
        <begin position="47"/>
        <end position="64"/>
    </location>
</feature>
<organism evidence="3 4">
    <name type="scientific">Streptomyces bullii</name>
    <dbReference type="NCBI Taxonomy" id="349910"/>
    <lineage>
        <taxon>Bacteria</taxon>
        <taxon>Bacillati</taxon>
        <taxon>Actinomycetota</taxon>
        <taxon>Actinomycetes</taxon>
        <taxon>Kitasatosporales</taxon>
        <taxon>Streptomycetaceae</taxon>
        <taxon>Streptomyces</taxon>
    </lineage>
</organism>
<evidence type="ECO:0000256" key="1">
    <source>
        <dbReference type="SAM" id="MobiDB-lite"/>
    </source>
</evidence>
<dbReference type="SMART" id="SM00228">
    <property type="entry name" value="PDZ"/>
    <property type="match status" value="1"/>
</dbReference>
<feature type="compositionally biased region" description="Low complexity" evidence="1">
    <location>
        <begin position="34"/>
        <end position="46"/>
    </location>
</feature>
<evidence type="ECO:0000259" key="2">
    <source>
        <dbReference type="SMART" id="SM00228"/>
    </source>
</evidence>
<dbReference type="Proteomes" id="UP001596154">
    <property type="component" value="Unassembled WGS sequence"/>
</dbReference>
<feature type="region of interest" description="Disordered" evidence="1">
    <location>
        <begin position="32"/>
        <end position="97"/>
    </location>
</feature>
<dbReference type="SUPFAM" id="SSF50156">
    <property type="entry name" value="PDZ domain-like"/>
    <property type="match status" value="1"/>
</dbReference>
<protein>
    <submittedName>
        <fullName evidence="3">PDZ domain-containing protein</fullName>
    </submittedName>
</protein>